<dbReference type="OrthoDB" id="6769862at2759"/>
<evidence type="ECO:0000313" key="2">
    <source>
        <dbReference type="EMBL" id="CAC5414483.1"/>
    </source>
</evidence>
<keyword evidence="3" id="KW-1185">Reference proteome</keyword>
<protein>
    <submittedName>
        <fullName evidence="2">Uncharacterized protein</fullName>
    </submittedName>
</protein>
<evidence type="ECO:0000313" key="3">
    <source>
        <dbReference type="Proteomes" id="UP000507470"/>
    </source>
</evidence>
<feature type="compositionally biased region" description="Polar residues" evidence="1">
    <location>
        <begin position="240"/>
        <end position="270"/>
    </location>
</feature>
<dbReference type="AlphaFoldDB" id="A0A6J8E3A4"/>
<evidence type="ECO:0000256" key="1">
    <source>
        <dbReference type="SAM" id="MobiDB-lite"/>
    </source>
</evidence>
<feature type="region of interest" description="Disordered" evidence="1">
    <location>
        <begin position="218"/>
        <end position="270"/>
    </location>
</feature>
<dbReference type="EMBL" id="CACVKT020008349">
    <property type="protein sequence ID" value="CAC5414483.1"/>
    <property type="molecule type" value="Genomic_DNA"/>
</dbReference>
<accession>A0A6J8E3A4</accession>
<name>A0A6J8E3A4_MYTCO</name>
<feature type="compositionally biased region" description="Polar residues" evidence="1">
    <location>
        <begin position="218"/>
        <end position="227"/>
    </location>
</feature>
<proteinExistence type="predicted"/>
<dbReference type="Gene3D" id="3.10.10.10">
    <property type="entry name" value="HIV Type 1 Reverse Transcriptase, subunit A, domain 1"/>
    <property type="match status" value="1"/>
</dbReference>
<sequence>MNQAMEVMEQNTDIPIQGGNEIRPFEMGPQHEGEELGAEAWQEDMVVRIEEEDIEGQYPIKINPVVVIHSSNLWNLSQDSYQLLSIIKTNVPKVILDKNFLISQIQCNLPIAGKLRWFLKNWQKITGDHFILQIVQGYKLEFYTLPLQRQPPQYPMFNREQKDSLNQEIQKLLEKGAIQPVHQEQIQFLSCMFLVPKKDEGNRPVLLSIGKNPNQIQANRFSRNAIHTSPRESCQDKTRMPSNSKSSMGNSKTIGKNNRQNSFNNASYNSSKSTMQIPAVITNKIVGRRQILRNKNTTFKKGPRRIGMVDKPDRSIKRSGYYISHPDMVITTDASNKDPIRLPSFPQILRSSTGQFHPLAQSGTFHLAAWKVSGDTQLQQIYQKQLQNYTPKHGDLVPELLTKAPGNDGLAGVIQGN</sequence>
<gene>
    <name evidence="2" type="ORF">MCOR_47275</name>
</gene>
<dbReference type="Proteomes" id="UP000507470">
    <property type="component" value="Unassembled WGS sequence"/>
</dbReference>
<reference evidence="2 3" key="1">
    <citation type="submission" date="2020-06" db="EMBL/GenBank/DDBJ databases">
        <authorList>
            <person name="Li R."/>
            <person name="Bekaert M."/>
        </authorList>
    </citation>
    <scope>NUCLEOTIDE SEQUENCE [LARGE SCALE GENOMIC DNA]</scope>
    <source>
        <strain evidence="3">wild</strain>
    </source>
</reference>
<feature type="compositionally biased region" description="Basic and acidic residues" evidence="1">
    <location>
        <begin position="229"/>
        <end position="239"/>
    </location>
</feature>
<organism evidence="2 3">
    <name type="scientific">Mytilus coruscus</name>
    <name type="common">Sea mussel</name>
    <dbReference type="NCBI Taxonomy" id="42192"/>
    <lineage>
        <taxon>Eukaryota</taxon>
        <taxon>Metazoa</taxon>
        <taxon>Spiralia</taxon>
        <taxon>Lophotrochozoa</taxon>
        <taxon>Mollusca</taxon>
        <taxon>Bivalvia</taxon>
        <taxon>Autobranchia</taxon>
        <taxon>Pteriomorphia</taxon>
        <taxon>Mytilida</taxon>
        <taxon>Mytiloidea</taxon>
        <taxon>Mytilidae</taxon>
        <taxon>Mytilinae</taxon>
        <taxon>Mytilus</taxon>
    </lineage>
</organism>